<comment type="caution">
    <text evidence="2">The sequence shown here is derived from an EMBL/GenBank/DDBJ whole genome shotgun (WGS) entry which is preliminary data.</text>
</comment>
<protein>
    <submittedName>
        <fullName evidence="2">Uncharacterized protein</fullName>
    </submittedName>
</protein>
<feature type="signal peptide" evidence="1">
    <location>
        <begin position="1"/>
        <end position="20"/>
    </location>
</feature>
<name>A0A4V6AAB7_POPAL</name>
<sequence length="122" mass="13252">MWLGGGRFCGAASPLLLVAGRGSLDGAAGSVGRRHRCWKFGVRWMRACGERGWLRRGEGESMGGGLAGFCWLREGEGTVYGSPAEGRRNQIKGGWQRLVCLCEWEWGGWFLLESGLRVSGCG</sequence>
<organism evidence="2">
    <name type="scientific">Populus alba</name>
    <name type="common">White poplar</name>
    <dbReference type="NCBI Taxonomy" id="43335"/>
    <lineage>
        <taxon>Eukaryota</taxon>
        <taxon>Viridiplantae</taxon>
        <taxon>Streptophyta</taxon>
        <taxon>Embryophyta</taxon>
        <taxon>Tracheophyta</taxon>
        <taxon>Spermatophyta</taxon>
        <taxon>Magnoliopsida</taxon>
        <taxon>eudicotyledons</taxon>
        <taxon>Gunneridae</taxon>
        <taxon>Pentapetalae</taxon>
        <taxon>rosids</taxon>
        <taxon>fabids</taxon>
        <taxon>Malpighiales</taxon>
        <taxon>Salicaceae</taxon>
        <taxon>Saliceae</taxon>
        <taxon>Populus</taxon>
    </lineage>
</organism>
<dbReference type="AlphaFoldDB" id="A0A4V6AAB7"/>
<reference evidence="2" key="1">
    <citation type="submission" date="2018-10" db="EMBL/GenBank/DDBJ databases">
        <title>Population genomic analysis revealed the cold adaptation of white poplar.</title>
        <authorList>
            <person name="Liu Y.-J."/>
        </authorList>
    </citation>
    <scope>NUCLEOTIDE SEQUENCE [LARGE SCALE GENOMIC DNA]</scope>
    <source>
        <strain evidence="2">PAL-ZL1</strain>
    </source>
</reference>
<evidence type="ECO:0000256" key="1">
    <source>
        <dbReference type="SAM" id="SignalP"/>
    </source>
</evidence>
<accession>A0A4V6AAB7</accession>
<evidence type="ECO:0000313" key="2">
    <source>
        <dbReference type="EMBL" id="TKS10456.1"/>
    </source>
</evidence>
<feature type="chain" id="PRO_5020654912" evidence="1">
    <location>
        <begin position="21"/>
        <end position="122"/>
    </location>
</feature>
<keyword evidence="1" id="KW-0732">Signal</keyword>
<dbReference type="EMBL" id="RCHU01000234">
    <property type="protein sequence ID" value="TKS10456.1"/>
    <property type="molecule type" value="Genomic_DNA"/>
</dbReference>
<proteinExistence type="predicted"/>
<gene>
    <name evidence="2" type="ORF">D5086_0000083060</name>
</gene>